<keyword evidence="2" id="KW-0808">Transferase</keyword>
<dbReference type="InterPro" id="IPR041698">
    <property type="entry name" value="Methyltransf_25"/>
</dbReference>
<dbReference type="SUPFAM" id="SSF53335">
    <property type="entry name" value="S-adenosyl-L-methionine-dependent methyltransferases"/>
    <property type="match status" value="1"/>
</dbReference>
<keyword evidence="3" id="KW-1185">Reference proteome</keyword>
<dbReference type="AlphaFoldDB" id="A0A5C6E847"/>
<dbReference type="RefSeq" id="WP_146598925.1">
    <property type="nucleotide sequence ID" value="NZ_SJPY01000002.1"/>
</dbReference>
<evidence type="ECO:0000259" key="1">
    <source>
        <dbReference type="Pfam" id="PF13649"/>
    </source>
</evidence>
<dbReference type="InterPro" id="IPR036388">
    <property type="entry name" value="WH-like_DNA-bd_sf"/>
</dbReference>
<dbReference type="OrthoDB" id="242883at2"/>
<reference evidence="2 3" key="1">
    <citation type="submission" date="2019-02" db="EMBL/GenBank/DDBJ databases">
        <title>Deep-cultivation of Planctomycetes and their phenomic and genomic characterization uncovers novel biology.</title>
        <authorList>
            <person name="Wiegand S."/>
            <person name="Jogler M."/>
            <person name="Boedeker C."/>
            <person name="Pinto D."/>
            <person name="Vollmers J."/>
            <person name="Rivas-Marin E."/>
            <person name="Kohn T."/>
            <person name="Peeters S.H."/>
            <person name="Heuer A."/>
            <person name="Rast P."/>
            <person name="Oberbeckmann S."/>
            <person name="Bunk B."/>
            <person name="Jeske O."/>
            <person name="Meyerdierks A."/>
            <person name="Storesund J.E."/>
            <person name="Kallscheuer N."/>
            <person name="Luecker S."/>
            <person name="Lage O.M."/>
            <person name="Pohl T."/>
            <person name="Merkel B.J."/>
            <person name="Hornburger P."/>
            <person name="Mueller R.-W."/>
            <person name="Bruemmer F."/>
            <person name="Labrenz M."/>
            <person name="Spormann A.M."/>
            <person name="Op Den Camp H."/>
            <person name="Overmann J."/>
            <person name="Amann R."/>
            <person name="Jetten M.S.M."/>
            <person name="Mascher T."/>
            <person name="Medema M.H."/>
            <person name="Devos D.P."/>
            <person name="Kaster A.-K."/>
            <person name="Ovreas L."/>
            <person name="Rohde M."/>
            <person name="Galperin M.Y."/>
            <person name="Jogler C."/>
        </authorList>
    </citation>
    <scope>NUCLEOTIDE SEQUENCE [LARGE SCALE GENOMIC DNA]</scope>
    <source>
        <strain evidence="2 3">Q31b</strain>
    </source>
</reference>
<dbReference type="InterPro" id="IPR029063">
    <property type="entry name" value="SAM-dependent_MTases_sf"/>
</dbReference>
<evidence type="ECO:0000313" key="3">
    <source>
        <dbReference type="Proteomes" id="UP000315471"/>
    </source>
</evidence>
<dbReference type="SUPFAM" id="SSF46785">
    <property type="entry name" value="Winged helix' DNA-binding domain"/>
    <property type="match status" value="1"/>
</dbReference>
<dbReference type="Pfam" id="PF13649">
    <property type="entry name" value="Methyltransf_25"/>
    <property type="match status" value="1"/>
</dbReference>
<dbReference type="CDD" id="cd02440">
    <property type="entry name" value="AdoMet_MTases"/>
    <property type="match status" value="1"/>
</dbReference>
<organism evidence="2 3">
    <name type="scientific">Novipirellula aureliae</name>
    <dbReference type="NCBI Taxonomy" id="2527966"/>
    <lineage>
        <taxon>Bacteria</taxon>
        <taxon>Pseudomonadati</taxon>
        <taxon>Planctomycetota</taxon>
        <taxon>Planctomycetia</taxon>
        <taxon>Pirellulales</taxon>
        <taxon>Pirellulaceae</taxon>
        <taxon>Novipirellula</taxon>
    </lineage>
</organism>
<name>A0A5C6E847_9BACT</name>
<proteinExistence type="predicted"/>
<dbReference type="Gene3D" id="1.10.10.10">
    <property type="entry name" value="Winged helix-like DNA-binding domain superfamily/Winged helix DNA-binding domain"/>
    <property type="match status" value="1"/>
</dbReference>
<accession>A0A5C6E847</accession>
<dbReference type="InterPro" id="IPR036390">
    <property type="entry name" value="WH_DNA-bd_sf"/>
</dbReference>
<dbReference type="EMBL" id="SJPY01000002">
    <property type="protein sequence ID" value="TWU43861.1"/>
    <property type="molecule type" value="Genomic_DNA"/>
</dbReference>
<feature type="domain" description="Methyltransferase" evidence="1">
    <location>
        <begin position="154"/>
        <end position="256"/>
    </location>
</feature>
<evidence type="ECO:0000313" key="2">
    <source>
        <dbReference type="EMBL" id="TWU43861.1"/>
    </source>
</evidence>
<dbReference type="Proteomes" id="UP000315471">
    <property type="component" value="Unassembled WGS sequence"/>
</dbReference>
<keyword evidence="2" id="KW-0489">Methyltransferase</keyword>
<dbReference type="GO" id="GO:0008168">
    <property type="term" value="F:methyltransferase activity"/>
    <property type="evidence" value="ECO:0007669"/>
    <property type="project" value="UniProtKB-KW"/>
</dbReference>
<sequence>MSAQDQTLVQYHELMQINAVSHLLRTAGQTGILRELQSGQKTIGQLCEALSLSPEPTGLLLDALISMGFIQKYGDDHALSPAAGLLCNYDADLGDGRWARLADAVAGRRERQAADLEYHYEHVAATQWIHTPAAIEAAEILNLGGEGELEAPQILDLGCGAGVWSCAMVHRVGQLGAGQGRVVAVDLPGPLAAAKSMAASINVTDHFSTIESDPLALDDLEPEYDIVLLAQRLFALGSDEQDRLLKKAVSAVRDGGRLVVIDLFRGPTKPNLTESVEALKLQLDTPAGGMKTLEQAQTQMRSVGMGQIQFSYLPASRVGMGMLVGSRGGG</sequence>
<dbReference type="Gene3D" id="3.40.50.150">
    <property type="entry name" value="Vaccinia Virus protein VP39"/>
    <property type="match status" value="1"/>
</dbReference>
<comment type="caution">
    <text evidence="2">The sequence shown here is derived from an EMBL/GenBank/DDBJ whole genome shotgun (WGS) entry which is preliminary data.</text>
</comment>
<protein>
    <submittedName>
        <fullName evidence="2">Methyltransferase domain protein</fullName>
    </submittedName>
</protein>
<dbReference type="GO" id="GO:0032259">
    <property type="term" value="P:methylation"/>
    <property type="evidence" value="ECO:0007669"/>
    <property type="project" value="UniProtKB-KW"/>
</dbReference>
<gene>
    <name evidence="2" type="ORF">Q31b_13930</name>
</gene>